<keyword evidence="2" id="KW-1185">Reference proteome</keyword>
<reference evidence="1 2" key="1">
    <citation type="journal article" date="2007" name="Int. J. Syst. Evol. Microbiol.">
        <title>Marixanthomonas ophiurae gen. nov., sp. nov., a marine bacterium of the family Flavobacteriaceae isolated from a deep-sea brittle star.</title>
        <authorList>
            <person name="Romanenko L.A."/>
            <person name="Uchino M."/>
            <person name="Frolova G.M."/>
            <person name="Mikhailov V.V."/>
        </authorList>
    </citation>
    <scope>NUCLEOTIDE SEQUENCE [LARGE SCALE GENOMIC DNA]</scope>
    <source>
        <strain evidence="1 2">KMM 3046</strain>
    </source>
</reference>
<protein>
    <submittedName>
        <fullName evidence="1">Uncharacterized protein</fullName>
    </submittedName>
</protein>
<name>A0A3E1Q9L1_9FLAO</name>
<dbReference type="EMBL" id="QVID01000001">
    <property type="protein sequence ID" value="RFN58818.1"/>
    <property type="molecule type" value="Genomic_DNA"/>
</dbReference>
<proteinExistence type="predicted"/>
<dbReference type="AlphaFoldDB" id="A0A3E1Q9L1"/>
<evidence type="ECO:0000313" key="1">
    <source>
        <dbReference type="EMBL" id="RFN58818.1"/>
    </source>
</evidence>
<sequence length="179" mass="21259">MENLKFNQIISKFTKNQKELDKLIQEAIHKEKIYYSPHSLKTALIDALNRYSINNKKKIIKLIKEIDDYVFVATTYAVLGENIDSIHKDYLIQQKKAFKMLDHLEEFEQIQECDYSFGLIFMIARNNMKRLINSSHMDINSFTVQLAFFHDILIEEDIPEFFIRSFSKLILKTKDLELN</sequence>
<dbReference type="Proteomes" id="UP000261082">
    <property type="component" value="Unassembled WGS sequence"/>
</dbReference>
<organism evidence="1 2">
    <name type="scientific">Marixanthomonas ophiurae</name>
    <dbReference type="NCBI Taxonomy" id="387659"/>
    <lineage>
        <taxon>Bacteria</taxon>
        <taxon>Pseudomonadati</taxon>
        <taxon>Bacteroidota</taxon>
        <taxon>Flavobacteriia</taxon>
        <taxon>Flavobacteriales</taxon>
        <taxon>Flavobacteriaceae</taxon>
        <taxon>Marixanthomonas</taxon>
    </lineage>
</organism>
<comment type="caution">
    <text evidence="1">The sequence shown here is derived from an EMBL/GenBank/DDBJ whole genome shotgun (WGS) entry which is preliminary data.</text>
</comment>
<gene>
    <name evidence="1" type="ORF">DZ858_01685</name>
</gene>
<evidence type="ECO:0000313" key="2">
    <source>
        <dbReference type="Proteomes" id="UP000261082"/>
    </source>
</evidence>
<dbReference type="RefSeq" id="WP_117157842.1">
    <property type="nucleotide sequence ID" value="NZ_QVID01000001.1"/>
</dbReference>
<accession>A0A3E1Q9L1</accession>